<sequence>MSCDRGNVSVWCSWSAVVMEEEMQQLRELMLQLKADNERLRQEQVALLEGSGGVSSPAPVSNAPSAGASAVVTERLVVIPRDPFFSRHQLEGETLQEFSLALMALMDRVKQCAPDGVPNADVLLRDQFIEHVYDSSLRRELKQLVRRQPMATMLELRSEAIRWEREGLPGGARPRSSSLPSAYGLQYAVQGRFPTHSS</sequence>
<proteinExistence type="predicted"/>
<evidence type="ECO:0000313" key="2">
    <source>
        <dbReference type="Proteomes" id="UP000831701"/>
    </source>
</evidence>
<accession>A0ACB8WM14</accession>
<gene>
    <name evidence="1" type="ORF">L3Q82_025704</name>
</gene>
<dbReference type="Proteomes" id="UP000831701">
    <property type="component" value="Chromosome 8"/>
</dbReference>
<comment type="caution">
    <text evidence="1">The sequence shown here is derived from an EMBL/GenBank/DDBJ whole genome shotgun (WGS) entry which is preliminary data.</text>
</comment>
<protein>
    <submittedName>
        <fullName evidence="1">Uncharacterized protein</fullName>
    </submittedName>
</protein>
<name>A0ACB8WM14_9TELE</name>
<dbReference type="EMBL" id="CM041538">
    <property type="protein sequence ID" value="KAI3368710.1"/>
    <property type="molecule type" value="Genomic_DNA"/>
</dbReference>
<evidence type="ECO:0000313" key="1">
    <source>
        <dbReference type="EMBL" id="KAI3368710.1"/>
    </source>
</evidence>
<organism evidence="1 2">
    <name type="scientific">Scortum barcoo</name>
    <name type="common">barcoo grunter</name>
    <dbReference type="NCBI Taxonomy" id="214431"/>
    <lineage>
        <taxon>Eukaryota</taxon>
        <taxon>Metazoa</taxon>
        <taxon>Chordata</taxon>
        <taxon>Craniata</taxon>
        <taxon>Vertebrata</taxon>
        <taxon>Euteleostomi</taxon>
        <taxon>Actinopterygii</taxon>
        <taxon>Neopterygii</taxon>
        <taxon>Teleostei</taxon>
        <taxon>Neoteleostei</taxon>
        <taxon>Acanthomorphata</taxon>
        <taxon>Eupercaria</taxon>
        <taxon>Centrarchiformes</taxon>
        <taxon>Terapontoidei</taxon>
        <taxon>Terapontidae</taxon>
        <taxon>Scortum</taxon>
    </lineage>
</organism>
<keyword evidence="2" id="KW-1185">Reference proteome</keyword>
<reference evidence="1" key="1">
    <citation type="submission" date="2022-04" db="EMBL/GenBank/DDBJ databases">
        <title>Jade perch genome.</title>
        <authorList>
            <person name="Chao B."/>
        </authorList>
    </citation>
    <scope>NUCLEOTIDE SEQUENCE</scope>
    <source>
        <strain evidence="1">CB-2022</strain>
    </source>
</reference>